<evidence type="ECO:0000256" key="1">
    <source>
        <dbReference type="ARBA" id="ARBA00007123"/>
    </source>
</evidence>
<feature type="domain" description="DNA-directed RNA polymerase RpoA/D/Rpb3-type" evidence="11">
    <location>
        <begin position="19"/>
        <end position="228"/>
    </location>
</feature>
<evidence type="ECO:0000259" key="11">
    <source>
        <dbReference type="SMART" id="SM00662"/>
    </source>
</evidence>
<dbReference type="InterPro" id="IPR036603">
    <property type="entry name" value="RBP11-like"/>
</dbReference>
<dbReference type="InterPro" id="IPR011263">
    <property type="entry name" value="DNA-dir_RNA_pol_RpoA/D/Rpb3"/>
</dbReference>
<keyword evidence="6 12" id="KW-0548">Nucleotidyltransferase</keyword>
<keyword evidence="4 12" id="KW-0240">DNA-directed RNA polymerase</keyword>
<dbReference type="InterPro" id="IPR036643">
    <property type="entry name" value="RNApol_insert_sf"/>
</dbReference>
<dbReference type="GO" id="GO:0003899">
    <property type="term" value="F:DNA-directed RNA polymerase activity"/>
    <property type="evidence" value="ECO:0007669"/>
    <property type="project" value="UniProtKB-EC"/>
</dbReference>
<dbReference type="GO" id="GO:0006351">
    <property type="term" value="P:DNA-templated transcription"/>
    <property type="evidence" value="ECO:0007669"/>
    <property type="project" value="InterPro"/>
</dbReference>
<comment type="caution">
    <text evidence="12">The sequence shown here is derived from an EMBL/GenBank/DDBJ whole genome shotgun (WGS) entry which is preliminary data.</text>
</comment>
<accession>A0A9D6DQJ3</accession>
<dbReference type="AlphaFoldDB" id="A0A9D6DQJ3"/>
<dbReference type="CDD" id="cd06928">
    <property type="entry name" value="RNAP_alpha_NTD"/>
    <property type="match status" value="1"/>
</dbReference>
<organism evidence="12 13">
    <name type="scientific">Candidatus Sungiibacteriota bacterium</name>
    <dbReference type="NCBI Taxonomy" id="2750080"/>
    <lineage>
        <taxon>Bacteria</taxon>
        <taxon>Candidatus Sungiibacteriota</taxon>
    </lineage>
</organism>
<dbReference type="Proteomes" id="UP000786662">
    <property type="component" value="Unassembled WGS sequence"/>
</dbReference>
<dbReference type="InterPro" id="IPR011773">
    <property type="entry name" value="DNA-dir_RpoA"/>
</dbReference>
<gene>
    <name evidence="12" type="primary">rpoA</name>
    <name evidence="12" type="ORF">HYT38_00720</name>
</gene>
<reference evidence="12" key="1">
    <citation type="submission" date="2020-07" db="EMBL/GenBank/DDBJ databases">
        <title>Huge and variable diversity of episymbiotic CPR bacteria and DPANN archaea in groundwater ecosystems.</title>
        <authorList>
            <person name="He C.Y."/>
            <person name="Keren R."/>
            <person name="Whittaker M."/>
            <person name="Farag I.F."/>
            <person name="Doudna J."/>
            <person name="Cate J.H.D."/>
            <person name="Banfield J.F."/>
        </authorList>
    </citation>
    <scope>NUCLEOTIDE SEQUENCE</scope>
    <source>
        <strain evidence="12">NC_groundwater_191_Ag_S-0.1um_45_8</strain>
    </source>
</reference>
<dbReference type="EC" id="2.7.7.6" evidence="2"/>
<dbReference type="GO" id="GO:0005737">
    <property type="term" value="C:cytoplasm"/>
    <property type="evidence" value="ECO:0007669"/>
    <property type="project" value="UniProtKB-ARBA"/>
</dbReference>
<keyword evidence="5 12" id="KW-0808">Transferase</keyword>
<evidence type="ECO:0000256" key="4">
    <source>
        <dbReference type="ARBA" id="ARBA00022478"/>
    </source>
</evidence>
<name>A0A9D6DQJ3_9BACT</name>
<evidence type="ECO:0000256" key="9">
    <source>
        <dbReference type="ARBA" id="ARBA00033070"/>
    </source>
</evidence>
<protein>
    <recommendedName>
        <fullName evidence="3">DNA-directed RNA polymerase subunit alpha</fullName>
        <ecNumber evidence="2">2.7.7.6</ecNumber>
    </recommendedName>
    <alternativeName>
        <fullName evidence="9">RNA polymerase subunit alpha</fullName>
    </alternativeName>
    <alternativeName>
        <fullName evidence="8">Transcriptase subunit alpha</fullName>
    </alternativeName>
</protein>
<dbReference type="FunFam" id="2.170.120.12:FF:000001">
    <property type="entry name" value="DNA-directed RNA polymerase subunit alpha"/>
    <property type="match status" value="1"/>
</dbReference>
<evidence type="ECO:0000256" key="7">
    <source>
        <dbReference type="ARBA" id="ARBA00023163"/>
    </source>
</evidence>
<comment type="catalytic activity">
    <reaction evidence="10">
        <text>RNA(n) + a ribonucleoside 5'-triphosphate = RNA(n+1) + diphosphate</text>
        <dbReference type="Rhea" id="RHEA:21248"/>
        <dbReference type="Rhea" id="RHEA-COMP:14527"/>
        <dbReference type="Rhea" id="RHEA-COMP:17342"/>
        <dbReference type="ChEBI" id="CHEBI:33019"/>
        <dbReference type="ChEBI" id="CHEBI:61557"/>
        <dbReference type="ChEBI" id="CHEBI:140395"/>
        <dbReference type="EC" id="2.7.7.6"/>
    </reaction>
</comment>
<dbReference type="GO" id="GO:0003677">
    <property type="term" value="F:DNA binding"/>
    <property type="evidence" value="ECO:0007669"/>
    <property type="project" value="InterPro"/>
</dbReference>
<dbReference type="SMART" id="SM00662">
    <property type="entry name" value="RPOLD"/>
    <property type="match status" value="1"/>
</dbReference>
<evidence type="ECO:0000256" key="3">
    <source>
        <dbReference type="ARBA" id="ARBA00015972"/>
    </source>
</evidence>
<evidence type="ECO:0000256" key="10">
    <source>
        <dbReference type="ARBA" id="ARBA00048552"/>
    </source>
</evidence>
<dbReference type="Gene3D" id="2.170.120.12">
    <property type="entry name" value="DNA-directed RNA polymerase, insert domain"/>
    <property type="match status" value="1"/>
</dbReference>
<evidence type="ECO:0000256" key="2">
    <source>
        <dbReference type="ARBA" id="ARBA00012418"/>
    </source>
</evidence>
<dbReference type="EMBL" id="JACOYY010000026">
    <property type="protein sequence ID" value="MBI2052188.1"/>
    <property type="molecule type" value="Genomic_DNA"/>
</dbReference>
<evidence type="ECO:0000313" key="13">
    <source>
        <dbReference type="Proteomes" id="UP000786662"/>
    </source>
</evidence>
<dbReference type="InterPro" id="IPR011262">
    <property type="entry name" value="DNA-dir_RNA_pol_insert"/>
</dbReference>
<dbReference type="SUPFAM" id="SSF55257">
    <property type="entry name" value="RBP11-like subunits of RNA polymerase"/>
    <property type="match status" value="1"/>
</dbReference>
<evidence type="ECO:0000313" key="12">
    <source>
        <dbReference type="EMBL" id="MBI2052188.1"/>
    </source>
</evidence>
<dbReference type="SUPFAM" id="SSF56553">
    <property type="entry name" value="Insert subdomain of RNA polymerase alpha subunit"/>
    <property type="match status" value="1"/>
</dbReference>
<evidence type="ECO:0000256" key="5">
    <source>
        <dbReference type="ARBA" id="ARBA00022679"/>
    </source>
</evidence>
<dbReference type="GO" id="GO:0046983">
    <property type="term" value="F:protein dimerization activity"/>
    <property type="evidence" value="ECO:0007669"/>
    <property type="project" value="InterPro"/>
</dbReference>
<dbReference type="NCBIfam" id="TIGR02027">
    <property type="entry name" value="rpoA"/>
    <property type="match status" value="1"/>
</dbReference>
<dbReference type="Gene3D" id="3.30.1360.10">
    <property type="entry name" value="RNA polymerase, RBP11-like subunit"/>
    <property type="match status" value="1"/>
</dbReference>
<dbReference type="GO" id="GO:0000428">
    <property type="term" value="C:DNA-directed RNA polymerase complex"/>
    <property type="evidence" value="ECO:0007669"/>
    <property type="project" value="UniProtKB-KW"/>
</dbReference>
<proteinExistence type="inferred from homology"/>
<evidence type="ECO:0000256" key="6">
    <source>
        <dbReference type="ARBA" id="ARBA00022695"/>
    </source>
</evidence>
<dbReference type="Pfam" id="PF01193">
    <property type="entry name" value="RNA_pol_L"/>
    <property type="match status" value="1"/>
</dbReference>
<evidence type="ECO:0000256" key="8">
    <source>
        <dbReference type="ARBA" id="ARBA00032524"/>
    </source>
</evidence>
<comment type="similarity">
    <text evidence="1">Belongs to the RNA polymerase alpha chain family.</text>
</comment>
<sequence>MQKFSLPQQPKVVNRDGNSATIEIDSLYPGYGTTLGNAIRRVLLSSIPGAAITSVKITGVDHEFSTIPNVMEDVIHLLLNLKQVRFKVYAEENIVIKLSVKGEKKVTASDFQTTAGQVEVVNPDLYLATLTDKKASLEIEAEVSLGVGYEPVERRKKEKIAIGSIALDAIYTPIRKVKFVVVNMRVGDRTDFNKLVFEIETDGSIKPETAFKKAVDILDEHIKILGSIEIEPEEVTAAPKKVSKKSKKTE</sequence>
<keyword evidence="7" id="KW-0804">Transcription</keyword>
<dbReference type="Pfam" id="PF01000">
    <property type="entry name" value="RNA_pol_A_bac"/>
    <property type="match status" value="1"/>
</dbReference>